<comment type="caution">
    <text evidence="1">The sequence shown here is derived from an EMBL/GenBank/DDBJ whole genome shotgun (WGS) entry which is preliminary data.</text>
</comment>
<gene>
    <name evidence="1" type="ORF">C942_00673</name>
</gene>
<evidence type="ECO:0008006" key="3">
    <source>
        <dbReference type="Google" id="ProtNLM"/>
    </source>
</evidence>
<protein>
    <recommendedName>
        <fullName evidence="3">Flavodoxin</fullName>
    </recommendedName>
</protein>
<keyword evidence="2" id="KW-1185">Reference proteome</keyword>
<dbReference type="EMBL" id="AMZO01000016">
    <property type="protein sequence ID" value="ELR65590.1"/>
    <property type="molecule type" value="Genomic_DNA"/>
</dbReference>
<name>L8J9N5_9GAMM</name>
<dbReference type="OrthoDB" id="5821600at2"/>
<sequence>MQSQIEQLIKLKDTWMASHVTEAEFPTPLSQKGLALYQSQQQSSELISSVPDNSALSLSVYPVDCHPLTIRYSVVLSSKWESESDKEAMLEYLTQIMFEEDSPARLFVGFFKGKPAACGMIFQSEDDLTLITDVHALPLNNQQDLISEMEKQLFKIASSEKQTVALNR</sequence>
<dbReference type="PATRIC" id="fig|1056511.3.peg.2162"/>
<evidence type="ECO:0000313" key="2">
    <source>
        <dbReference type="Proteomes" id="UP000011134"/>
    </source>
</evidence>
<dbReference type="AlphaFoldDB" id="L8J9N5"/>
<proteinExistence type="predicted"/>
<dbReference type="Proteomes" id="UP000011134">
    <property type="component" value="Unassembled WGS sequence"/>
</dbReference>
<organism evidence="1 2">
    <name type="scientific">Photobacterium marinum</name>
    <dbReference type="NCBI Taxonomy" id="1056511"/>
    <lineage>
        <taxon>Bacteria</taxon>
        <taxon>Pseudomonadati</taxon>
        <taxon>Pseudomonadota</taxon>
        <taxon>Gammaproteobacteria</taxon>
        <taxon>Vibrionales</taxon>
        <taxon>Vibrionaceae</taxon>
        <taxon>Photobacterium</taxon>
    </lineage>
</organism>
<reference evidence="1 2" key="1">
    <citation type="submission" date="2012-12" db="EMBL/GenBank/DDBJ databases">
        <title>Genome Assembly of Photobacterium sp. AK15.</title>
        <authorList>
            <person name="Khatri I."/>
            <person name="Vaidya B."/>
            <person name="Srinivas T.N.R."/>
            <person name="Subramanian S."/>
            <person name="Pinnaka A."/>
        </authorList>
    </citation>
    <scope>NUCLEOTIDE SEQUENCE [LARGE SCALE GENOMIC DNA]</scope>
    <source>
        <strain evidence="1 2">AK15</strain>
    </source>
</reference>
<evidence type="ECO:0000313" key="1">
    <source>
        <dbReference type="EMBL" id="ELR65590.1"/>
    </source>
</evidence>
<accession>L8J9N5</accession>
<dbReference type="RefSeq" id="WP_007465451.1">
    <property type="nucleotide sequence ID" value="NZ_AMZO01000016.1"/>
</dbReference>